<evidence type="ECO:0000259" key="5">
    <source>
        <dbReference type="PROSITE" id="PS50827"/>
    </source>
</evidence>
<dbReference type="EMBL" id="CADEAL010002112">
    <property type="protein sequence ID" value="CAB1438100.1"/>
    <property type="molecule type" value="Genomic_DNA"/>
</dbReference>
<dbReference type="InterPro" id="IPR018501">
    <property type="entry name" value="DDT_dom"/>
</dbReference>
<feature type="domain" description="DDT" evidence="5">
    <location>
        <begin position="249"/>
        <end position="313"/>
    </location>
</feature>
<evidence type="ECO:0000256" key="4">
    <source>
        <dbReference type="SAM" id="MobiDB-lite"/>
    </source>
</evidence>
<evidence type="ECO:0000313" key="7">
    <source>
        <dbReference type="Proteomes" id="UP001153269"/>
    </source>
</evidence>
<feature type="compositionally biased region" description="Basic and acidic residues" evidence="4">
    <location>
        <begin position="1"/>
        <end position="15"/>
    </location>
</feature>
<protein>
    <recommendedName>
        <fullName evidence="5">DDT domain-containing protein</fullName>
    </recommendedName>
</protein>
<feature type="compositionally biased region" description="Acidic residues" evidence="4">
    <location>
        <begin position="470"/>
        <end position="487"/>
    </location>
</feature>
<sequence length="838" mass="95527">MDGRRSRRLKSEHQPSGDGAGGQRWRNHPRHVGENNFQDLNNAKLRRKREAQGQAESIASEPTEPRLDDQAEPELVSAYVSASDVSISDVSASDVSMSDISTSVVSASEQPAARLDGKHPSWLWQGAWLALGATDETHLQSIATHHPPHKGLVFPPLQCRIIHCSTNLLVTLRSTTLLGFIPDHPASQHPADPTCSCVHINKLCSSFNYFPVCVCFGETERLKWRNKERELQLRRLELEKAKALKEPIEDMCLADLKVLQFLHTFGKVLGLDNLNDLDLSVPQEGLLNTGGSMEKVQDLLVSMQQTMSRPRRARLFSSALPPGCSDRAHISPRQSVGSVVRQVKSKTLLGEDLSNVEINRDNVSEILQIYMEAHSYQTEFAPLALSLRTRAFQAHSPSQKVSMLTFLVNGLTWSKAVHSEINKNMDHMTNLWKDKWAVEDKLRKLWSIHTKRTEQRDSSVGGDDSKDQAYEEEEEDSRAEIREEEDNSVNSASVEELEKQIEKLCMQQNQITKKLLHSHSQPSLMIGQDRYMRRYWLLPGCGGVFVEGIMSSEGYEELKETQETAQVTRIKEEQLEEPIPKEMLHGWWRVSDVQELHSLVEALHSRGIRENALQNQFQENMEYLTLLYANSKDAFDVAKLEKVTEKTVESWCVEEQAMEVDISQQQPVEALERRVVSAGPQIKGWMHPEPQSEREDLVYQEHKLLSSPASWNAWTRETSPEKLPDSVVRRPNNPLDIAVMRLAELEGNVDRRSEEEVTPGMSLWHKAPREVRSSAQLLLCIQQLQKSFNWDRPVMKVVRTSSRDSEITHSQMVKIRLDSARQFKDSSDQEKHTEHIWR</sequence>
<dbReference type="GO" id="GO:0005634">
    <property type="term" value="C:nucleus"/>
    <property type="evidence" value="ECO:0007669"/>
    <property type="project" value="UniProtKB-SubCell"/>
</dbReference>
<feature type="region of interest" description="Disordered" evidence="4">
    <location>
        <begin position="1"/>
        <end position="70"/>
    </location>
</feature>
<reference evidence="6" key="1">
    <citation type="submission" date="2020-03" db="EMBL/GenBank/DDBJ databases">
        <authorList>
            <person name="Weist P."/>
        </authorList>
    </citation>
    <scope>NUCLEOTIDE SEQUENCE</scope>
</reference>
<name>A0A9N7UWC8_PLEPL</name>
<proteinExistence type="predicted"/>
<feature type="coiled-coil region" evidence="3">
    <location>
        <begin position="219"/>
        <end position="246"/>
    </location>
</feature>
<dbReference type="Proteomes" id="UP001153269">
    <property type="component" value="Unassembled WGS sequence"/>
</dbReference>
<organism evidence="6 7">
    <name type="scientific">Pleuronectes platessa</name>
    <name type="common">European plaice</name>
    <dbReference type="NCBI Taxonomy" id="8262"/>
    <lineage>
        <taxon>Eukaryota</taxon>
        <taxon>Metazoa</taxon>
        <taxon>Chordata</taxon>
        <taxon>Craniata</taxon>
        <taxon>Vertebrata</taxon>
        <taxon>Euteleostomi</taxon>
        <taxon>Actinopterygii</taxon>
        <taxon>Neopterygii</taxon>
        <taxon>Teleostei</taxon>
        <taxon>Neoteleostei</taxon>
        <taxon>Acanthomorphata</taxon>
        <taxon>Carangaria</taxon>
        <taxon>Pleuronectiformes</taxon>
        <taxon>Pleuronectoidei</taxon>
        <taxon>Pleuronectidae</taxon>
        <taxon>Pleuronectes</taxon>
    </lineage>
</organism>
<feature type="compositionally biased region" description="Basic and acidic residues" evidence="4">
    <location>
        <begin position="453"/>
        <end position="469"/>
    </location>
</feature>
<keyword evidence="7" id="KW-1185">Reference proteome</keyword>
<evidence type="ECO:0000256" key="3">
    <source>
        <dbReference type="SAM" id="Coils"/>
    </source>
</evidence>
<dbReference type="PROSITE" id="PS50827">
    <property type="entry name" value="DDT"/>
    <property type="match status" value="1"/>
</dbReference>
<feature type="region of interest" description="Disordered" evidence="4">
    <location>
        <begin position="453"/>
        <end position="493"/>
    </location>
</feature>
<comment type="caution">
    <text evidence="6">The sequence shown here is derived from an EMBL/GenBank/DDBJ whole genome shotgun (WGS) entry which is preliminary data.</text>
</comment>
<evidence type="ECO:0000313" key="6">
    <source>
        <dbReference type="EMBL" id="CAB1438100.1"/>
    </source>
</evidence>
<dbReference type="PANTHER" id="PTHR45915">
    <property type="entry name" value="TRANSCRIPTION INTERMEDIARY FACTOR"/>
    <property type="match status" value="1"/>
</dbReference>
<dbReference type="AlphaFoldDB" id="A0A9N7UWC8"/>
<accession>A0A9N7UWC8</accession>
<dbReference type="InterPro" id="IPR028941">
    <property type="entry name" value="WHIM2_dom"/>
</dbReference>
<evidence type="ECO:0000256" key="2">
    <source>
        <dbReference type="ARBA" id="ARBA00023242"/>
    </source>
</evidence>
<gene>
    <name evidence="6" type="ORF">PLEPLA_LOCUS26057</name>
</gene>
<dbReference type="Pfam" id="PF15613">
    <property type="entry name" value="WSD"/>
    <property type="match status" value="1"/>
</dbReference>
<keyword evidence="2" id="KW-0539">Nucleus</keyword>
<keyword evidence="3" id="KW-0175">Coiled coil</keyword>
<dbReference type="GO" id="GO:0000785">
    <property type="term" value="C:chromatin"/>
    <property type="evidence" value="ECO:0007669"/>
    <property type="project" value="TreeGrafter"/>
</dbReference>
<dbReference type="PANTHER" id="PTHR45915:SF2">
    <property type="entry name" value="TOUTATIS, ISOFORM E"/>
    <property type="match status" value="1"/>
</dbReference>
<evidence type="ECO:0000256" key="1">
    <source>
        <dbReference type="ARBA" id="ARBA00004123"/>
    </source>
</evidence>
<comment type="subcellular location">
    <subcellularLocation>
        <location evidence="1">Nucleus</location>
    </subcellularLocation>
</comment>